<dbReference type="EMBL" id="CP036434">
    <property type="protein sequence ID" value="QDV09842.1"/>
    <property type="molecule type" value="Genomic_DNA"/>
</dbReference>
<reference evidence="1 2" key="1">
    <citation type="submission" date="2019-02" db="EMBL/GenBank/DDBJ databases">
        <title>Deep-cultivation of Planctomycetes and their phenomic and genomic characterization uncovers novel biology.</title>
        <authorList>
            <person name="Wiegand S."/>
            <person name="Jogler M."/>
            <person name="Boedeker C."/>
            <person name="Pinto D."/>
            <person name="Vollmers J."/>
            <person name="Rivas-Marin E."/>
            <person name="Kohn T."/>
            <person name="Peeters S.H."/>
            <person name="Heuer A."/>
            <person name="Rast P."/>
            <person name="Oberbeckmann S."/>
            <person name="Bunk B."/>
            <person name="Jeske O."/>
            <person name="Meyerdierks A."/>
            <person name="Storesund J.E."/>
            <person name="Kallscheuer N."/>
            <person name="Luecker S."/>
            <person name="Lage O.M."/>
            <person name="Pohl T."/>
            <person name="Merkel B.J."/>
            <person name="Hornburger P."/>
            <person name="Mueller R.-W."/>
            <person name="Bruemmer F."/>
            <person name="Labrenz M."/>
            <person name="Spormann A.M."/>
            <person name="Op den Camp H."/>
            <person name="Overmann J."/>
            <person name="Amann R."/>
            <person name="Jetten M.S.M."/>
            <person name="Mascher T."/>
            <person name="Medema M.H."/>
            <person name="Devos D.P."/>
            <person name="Kaster A.-K."/>
            <person name="Ovreas L."/>
            <person name="Rohde M."/>
            <person name="Galperin M.Y."/>
            <person name="Jogler C."/>
        </authorList>
    </citation>
    <scope>NUCLEOTIDE SEQUENCE [LARGE SCALE GENOMIC DNA]</scope>
    <source>
        <strain evidence="1 2">Poly30</strain>
    </source>
</reference>
<dbReference type="OrthoDB" id="286079at2"/>
<accession>A0A518F0H5</accession>
<evidence type="ECO:0000313" key="1">
    <source>
        <dbReference type="EMBL" id="QDV09842.1"/>
    </source>
</evidence>
<gene>
    <name evidence="1" type="ORF">Poly30_54020</name>
</gene>
<dbReference type="RefSeq" id="WP_145204948.1">
    <property type="nucleotide sequence ID" value="NZ_CP036434.1"/>
</dbReference>
<protein>
    <recommendedName>
        <fullName evidence="3">CopG family transcriptional regulator</fullName>
    </recommendedName>
</protein>
<sequence>MRESKVTVKIPRPLYRKIQLVVEGSGFSSPTDFIVFVLRDLMGDSPSAKVDPEAGVVPESEAREFTQAELDDVRRKLENLGYL</sequence>
<proteinExistence type="predicted"/>
<evidence type="ECO:0000313" key="2">
    <source>
        <dbReference type="Proteomes" id="UP000320390"/>
    </source>
</evidence>
<organism evidence="1 2">
    <name type="scientific">Saltatorellus ferox</name>
    <dbReference type="NCBI Taxonomy" id="2528018"/>
    <lineage>
        <taxon>Bacteria</taxon>
        <taxon>Pseudomonadati</taxon>
        <taxon>Planctomycetota</taxon>
        <taxon>Planctomycetia</taxon>
        <taxon>Planctomycetia incertae sedis</taxon>
        <taxon>Saltatorellus</taxon>
    </lineage>
</organism>
<evidence type="ECO:0008006" key="3">
    <source>
        <dbReference type="Google" id="ProtNLM"/>
    </source>
</evidence>
<keyword evidence="2" id="KW-1185">Reference proteome</keyword>
<dbReference type="Proteomes" id="UP000320390">
    <property type="component" value="Chromosome"/>
</dbReference>
<dbReference type="AlphaFoldDB" id="A0A518F0H5"/>
<name>A0A518F0H5_9BACT</name>